<keyword evidence="3" id="KW-1185">Reference proteome</keyword>
<proteinExistence type="predicted"/>
<dbReference type="OrthoDB" id="9806473at2"/>
<keyword evidence="2" id="KW-0489">Methyltransferase</keyword>
<dbReference type="EMBL" id="CP036266">
    <property type="protein sequence ID" value="QDT19614.1"/>
    <property type="molecule type" value="Genomic_DNA"/>
</dbReference>
<dbReference type="PANTHER" id="PTHR33990">
    <property type="entry name" value="PROTEIN YJDN-RELATED"/>
    <property type="match status" value="1"/>
</dbReference>
<reference evidence="2 3" key="1">
    <citation type="submission" date="2019-02" db="EMBL/GenBank/DDBJ databases">
        <title>Deep-cultivation of Planctomycetes and their phenomic and genomic characterization uncovers novel biology.</title>
        <authorList>
            <person name="Wiegand S."/>
            <person name="Jogler M."/>
            <person name="Boedeker C."/>
            <person name="Pinto D."/>
            <person name="Vollmers J."/>
            <person name="Rivas-Marin E."/>
            <person name="Kohn T."/>
            <person name="Peeters S.H."/>
            <person name="Heuer A."/>
            <person name="Rast P."/>
            <person name="Oberbeckmann S."/>
            <person name="Bunk B."/>
            <person name="Jeske O."/>
            <person name="Meyerdierks A."/>
            <person name="Storesund J.E."/>
            <person name="Kallscheuer N."/>
            <person name="Luecker S."/>
            <person name="Lage O.M."/>
            <person name="Pohl T."/>
            <person name="Merkel B.J."/>
            <person name="Hornburger P."/>
            <person name="Mueller R.-W."/>
            <person name="Bruemmer F."/>
            <person name="Labrenz M."/>
            <person name="Spormann A.M."/>
            <person name="Op den Camp H."/>
            <person name="Overmann J."/>
            <person name="Amann R."/>
            <person name="Jetten M.S.M."/>
            <person name="Mascher T."/>
            <person name="Medema M.H."/>
            <person name="Devos D.P."/>
            <person name="Kaster A.-K."/>
            <person name="Ovreas L."/>
            <person name="Rohde M."/>
            <person name="Galperin M.Y."/>
            <person name="Jogler C."/>
        </authorList>
    </citation>
    <scope>NUCLEOTIDE SEQUENCE [LARGE SCALE GENOMIC DNA]</scope>
    <source>
        <strain evidence="2 3">HG66A1</strain>
    </source>
</reference>
<protein>
    <submittedName>
        <fullName evidence="2">3-demethylubiquinone-9 3-methyltransferase</fullName>
    </submittedName>
</protein>
<evidence type="ECO:0000259" key="1">
    <source>
        <dbReference type="Pfam" id="PF06983"/>
    </source>
</evidence>
<dbReference type="PIRSF" id="PIRSF021700">
    <property type="entry name" value="3_dmu_93_MTrfase"/>
    <property type="match status" value="1"/>
</dbReference>
<keyword evidence="2" id="KW-0830">Ubiquinone</keyword>
<keyword evidence="2" id="KW-0808">Transferase</keyword>
<dbReference type="InterPro" id="IPR029068">
    <property type="entry name" value="Glyas_Bleomycin-R_OHBP_Dase"/>
</dbReference>
<feature type="domain" description="PhnB-like" evidence="1">
    <location>
        <begin position="6"/>
        <end position="119"/>
    </location>
</feature>
<dbReference type="InterPro" id="IPR009725">
    <property type="entry name" value="3_dmu_93_MTrfase"/>
</dbReference>
<sequence>MSDIPKISPFLWFDNNAEEAIDYYTSIFKNSKRFDVSRYGEGGPGPAGSVMVAAFELEGQRFTALNGGPLFKFNEAVSFVVNCDSQDEIDEYWEKLSAGGEPGQCGWLKDRFGLSWQIVPTILPELMQTGDAEKTGRVMAALMQMTKLEIDGLQRAFDGA</sequence>
<gene>
    <name evidence="2" type="ORF">HG66A1_13810</name>
</gene>
<dbReference type="GO" id="GO:0032259">
    <property type="term" value="P:methylation"/>
    <property type="evidence" value="ECO:0007669"/>
    <property type="project" value="UniProtKB-KW"/>
</dbReference>
<evidence type="ECO:0000313" key="2">
    <source>
        <dbReference type="EMBL" id="QDT19614.1"/>
    </source>
</evidence>
<accession>A0A517PJQ4</accession>
<dbReference type="Pfam" id="PF06983">
    <property type="entry name" value="3-dmu-9_3-mt"/>
    <property type="match status" value="1"/>
</dbReference>
<dbReference type="AlphaFoldDB" id="A0A517PJQ4"/>
<dbReference type="GO" id="GO:0008168">
    <property type="term" value="F:methyltransferase activity"/>
    <property type="evidence" value="ECO:0007669"/>
    <property type="project" value="UniProtKB-KW"/>
</dbReference>
<evidence type="ECO:0000313" key="3">
    <source>
        <dbReference type="Proteomes" id="UP000320421"/>
    </source>
</evidence>
<dbReference type="SUPFAM" id="SSF54593">
    <property type="entry name" value="Glyoxalase/Bleomycin resistance protein/Dihydroxybiphenyl dioxygenase"/>
    <property type="match status" value="1"/>
</dbReference>
<dbReference type="Proteomes" id="UP000320421">
    <property type="component" value="Chromosome"/>
</dbReference>
<name>A0A517PJQ4_9PLAN</name>
<organism evidence="2 3">
    <name type="scientific">Gimesia chilikensis</name>
    <dbReference type="NCBI Taxonomy" id="2605989"/>
    <lineage>
        <taxon>Bacteria</taxon>
        <taxon>Pseudomonadati</taxon>
        <taxon>Planctomycetota</taxon>
        <taxon>Planctomycetia</taxon>
        <taxon>Planctomycetales</taxon>
        <taxon>Planctomycetaceae</taxon>
        <taxon>Gimesia</taxon>
    </lineage>
</organism>
<dbReference type="Gene3D" id="3.10.180.10">
    <property type="entry name" value="2,3-Dihydroxybiphenyl 1,2-Dioxygenase, domain 1"/>
    <property type="match status" value="1"/>
</dbReference>
<dbReference type="RefSeq" id="WP_145181421.1">
    <property type="nucleotide sequence ID" value="NZ_CP036266.1"/>
</dbReference>
<dbReference type="CDD" id="cd06588">
    <property type="entry name" value="PhnB_like"/>
    <property type="match status" value="1"/>
</dbReference>
<dbReference type="InterPro" id="IPR028973">
    <property type="entry name" value="PhnB-like"/>
</dbReference>